<reference evidence="2 3" key="1">
    <citation type="submission" date="2018-08" db="EMBL/GenBank/DDBJ databases">
        <title>The multiple taxonomic identification of Sphingomonas gilva.</title>
        <authorList>
            <person name="Zhu D."/>
            <person name="Zheng S."/>
        </authorList>
    </citation>
    <scope>NUCLEOTIDE SEQUENCE [LARGE SCALE GENOMIC DNA]</scope>
    <source>
        <strain evidence="2 3">ZDH117</strain>
    </source>
</reference>
<accession>A0A396RTD1</accession>
<dbReference type="InterPro" id="IPR012338">
    <property type="entry name" value="Beta-lactam/transpept-like"/>
</dbReference>
<dbReference type="PANTHER" id="PTHR46825:SF12">
    <property type="entry name" value="PENICILLIN-BINDING PROTEIN 4"/>
    <property type="match status" value="1"/>
</dbReference>
<dbReference type="Proteomes" id="UP000266693">
    <property type="component" value="Unassembled WGS sequence"/>
</dbReference>
<dbReference type="EMBL" id="QWLV01000001">
    <property type="protein sequence ID" value="RHW18642.1"/>
    <property type="molecule type" value="Genomic_DNA"/>
</dbReference>
<comment type="caution">
    <text evidence="2">The sequence shown here is derived from an EMBL/GenBank/DDBJ whole genome shotgun (WGS) entry which is preliminary data.</text>
</comment>
<dbReference type="SUPFAM" id="SSF56601">
    <property type="entry name" value="beta-lactamase/transpeptidase-like"/>
    <property type="match status" value="1"/>
</dbReference>
<dbReference type="SUPFAM" id="SSF48452">
    <property type="entry name" value="TPR-like"/>
    <property type="match status" value="1"/>
</dbReference>
<evidence type="ECO:0000313" key="2">
    <source>
        <dbReference type="EMBL" id="RHW18642.1"/>
    </source>
</evidence>
<dbReference type="PANTHER" id="PTHR46825">
    <property type="entry name" value="D-ALANYL-D-ALANINE-CARBOXYPEPTIDASE/ENDOPEPTIDASE AMPH"/>
    <property type="match status" value="1"/>
</dbReference>
<dbReference type="Pfam" id="PF00144">
    <property type="entry name" value="Beta-lactamase"/>
    <property type="match status" value="1"/>
</dbReference>
<proteinExistence type="predicted"/>
<dbReference type="InterPro" id="IPR001466">
    <property type="entry name" value="Beta-lactam-related"/>
</dbReference>
<gene>
    <name evidence="2" type="ORF">D1610_00245</name>
</gene>
<evidence type="ECO:0000259" key="1">
    <source>
        <dbReference type="Pfam" id="PF00144"/>
    </source>
</evidence>
<feature type="domain" description="Beta-lactamase-related" evidence="1">
    <location>
        <begin position="72"/>
        <end position="383"/>
    </location>
</feature>
<dbReference type="InterPro" id="IPR050491">
    <property type="entry name" value="AmpC-like"/>
</dbReference>
<protein>
    <recommendedName>
        <fullName evidence="1">Beta-lactamase-related domain-containing protein</fullName>
    </recommendedName>
</protein>
<name>A0A396RTD1_9SPHN</name>
<dbReference type="Gene3D" id="1.25.40.10">
    <property type="entry name" value="Tetratricopeptide repeat domain"/>
    <property type="match status" value="1"/>
</dbReference>
<keyword evidence="3" id="KW-1185">Reference proteome</keyword>
<dbReference type="Gene3D" id="3.40.710.10">
    <property type="entry name" value="DD-peptidase/beta-lactamase superfamily"/>
    <property type="match status" value="1"/>
</dbReference>
<evidence type="ECO:0000313" key="3">
    <source>
        <dbReference type="Proteomes" id="UP000266693"/>
    </source>
</evidence>
<sequence length="533" mass="56942">MCRRAKHDKFRAFQGNSGVKMKRQLLCATWLLFAGALIGEPAFAGCSEAATERSAREAAFAEQVSARTPTYLEDFGVPGGAVVVIEDGRVILARGFGVANLATATAVGPETLFNIGSTSKSVAAWGAMHLVGEGKLSLDEPVDARLKRWHLPPSPHPVSGVTLRRLLSHTAGLSVSGYRGWGPDDLIPTLEQSLSGQANGAGAVVLEAAPGSRWSYSGGGYTLMQLLVEETAGKPFADHMRDAVLRPLGMDDSSFALTADVLGRAARAYDELGEETPTPRFAELAAAGMYATVGDMACYALASIGDPRSGAVLKPGMLDLMTAPAPATNGRWGLGYSIQAAGEGFPDGVARVGHDGGNRGWQSFFWVSRFQRDGLIVLTNGSNGWNVSNQLVADWMEWKTGKRLSIPRSIAATILGPLHEGGVSAAIARYEALKTQETRPNYIFNPGELNRLGYSLLRKGRVQDAIALWELNAREYPDDWNVHDSLGDGYAAAGPDFASKAMASFRRSLALNPANSHAREMIPRIERGESISL</sequence>
<organism evidence="2 3">
    <name type="scientific">Sphingomonas gilva</name>
    <dbReference type="NCBI Taxonomy" id="2305907"/>
    <lineage>
        <taxon>Bacteria</taxon>
        <taxon>Pseudomonadati</taxon>
        <taxon>Pseudomonadota</taxon>
        <taxon>Alphaproteobacteria</taxon>
        <taxon>Sphingomonadales</taxon>
        <taxon>Sphingomonadaceae</taxon>
        <taxon>Sphingomonas</taxon>
    </lineage>
</organism>
<dbReference type="InterPro" id="IPR011990">
    <property type="entry name" value="TPR-like_helical_dom_sf"/>
</dbReference>
<dbReference type="AlphaFoldDB" id="A0A396RTD1"/>